<dbReference type="Proteomes" id="UP000015525">
    <property type="component" value="Unassembled WGS sequence"/>
</dbReference>
<evidence type="ECO:0000313" key="4">
    <source>
        <dbReference type="Proteomes" id="UP000015525"/>
    </source>
</evidence>
<keyword evidence="2" id="KW-0472">Membrane</keyword>
<sequence>MEANLWAFVTIGGPILLGAVLIFVILSNRKHRSREELARTEAATRDLHRRLDAEDKALNGEGPPVRP</sequence>
<feature type="region of interest" description="Disordered" evidence="1">
    <location>
        <begin position="35"/>
        <end position="67"/>
    </location>
</feature>
<dbReference type="RefSeq" id="WP_021238285.1">
    <property type="nucleotide sequence ID" value="NZ_ATHO01000085.1"/>
</dbReference>
<keyword evidence="4" id="KW-1185">Reference proteome</keyword>
<protein>
    <submittedName>
        <fullName evidence="3">Uncharacterized protein</fullName>
    </submittedName>
</protein>
<keyword evidence="2" id="KW-0812">Transmembrane</keyword>
<gene>
    <name evidence="3" type="ORF">L288_10125</name>
</gene>
<keyword evidence="2" id="KW-1133">Transmembrane helix</keyword>
<reference evidence="3 4" key="1">
    <citation type="journal article" date="2013" name="Genome Announc.">
        <title>Draft Genome Sequence of Sphingobium quisquiliarum Strain P25T, a Novel Hexachlorocyclohexane (HCH)-Degrading Bacterium Isolated from an HCH Dumpsite.</title>
        <authorList>
            <person name="Kumar Singh A."/>
            <person name="Sangwan N."/>
            <person name="Sharma A."/>
            <person name="Gupta V."/>
            <person name="Khurana J.P."/>
            <person name="Lal R."/>
        </authorList>
    </citation>
    <scope>NUCLEOTIDE SEQUENCE [LARGE SCALE GENOMIC DNA]</scope>
    <source>
        <strain evidence="3 4">P25</strain>
    </source>
</reference>
<dbReference type="PATRIC" id="fig|1329909.3.peg.1948"/>
<accession>T0H2E0</accession>
<feature type="compositionally biased region" description="Basic and acidic residues" evidence="1">
    <location>
        <begin position="35"/>
        <end position="58"/>
    </location>
</feature>
<feature type="transmembrane region" description="Helical" evidence="2">
    <location>
        <begin position="6"/>
        <end position="26"/>
    </location>
</feature>
<evidence type="ECO:0000256" key="2">
    <source>
        <dbReference type="SAM" id="Phobius"/>
    </source>
</evidence>
<name>T0H2E0_9SPHN</name>
<dbReference type="EMBL" id="ATHO01000085">
    <property type="protein sequence ID" value="EQB07112.1"/>
    <property type="molecule type" value="Genomic_DNA"/>
</dbReference>
<organism evidence="3 4">
    <name type="scientific">Sphingobium quisquiliarum P25</name>
    <dbReference type="NCBI Taxonomy" id="1329909"/>
    <lineage>
        <taxon>Bacteria</taxon>
        <taxon>Pseudomonadati</taxon>
        <taxon>Pseudomonadota</taxon>
        <taxon>Alphaproteobacteria</taxon>
        <taxon>Sphingomonadales</taxon>
        <taxon>Sphingomonadaceae</taxon>
        <taxon>Sphingobium</taxon>
    </lineage>
</organism>
<comment type="caution">
    <text evidence="3">The sequence shown here is derived from an EMBL/GenBank/DDBJ whole genome shotgun (WGS) entry which is preliminary data.</text>
</comment>
<dbReference type="AlphaFoldDB" id="T0H2E0"/>
<proteinExistence type="predicted"/>
<evidence type="ECO:0000256" key="1">
    <source>
        <dbReference type="SAM" id="MobiDB-lite"/>
    </source>
</evidence>
<evidence type="ECO:0000313" key="3">
    <source>
        <dbReference type="EMBL" id="EQB07112.1"/>
    </source>
</evidence>